<accession>A0ABD3VW98</accession>
<reference evidence="1 2" key="1">
    <citation type="submission" date="2024-11" db="EMBL/GenBank/DDBJ databases">
        <title>Chromosome-level genome assembly of the freshwater bivalve Anodonta woodiana.</title>
        <authorList>
            <person name="Chen X."/>
        </authorList>
    </citation>
    <scope>NUCLEOTIDE SEQUENCE [LARGE SCALE GENOMIC DNA]</scope>
    <source>
        <strain evidence="1">MN2024</strain>
        <tissue evidence="1">Gills</tissue>
    </source>
</reference>
<dbReference type="AlphaFoldDB" id="A0ABD3VW98"/>
<organism evidence="1 2">
    <name type="scientific">Sinanodonta woodiana</name>
    <name type="common">Chinese pond mussel</name>
    <name type="synonym">Anodonta woodiana</name>
    <dbReference type="NCBI Taxonomy" id="1069815"/>
    <lineage>
        <taxon>Eukaryota</taxon>
        <taxon>Metazoa</taxon>
        <taxon>Spiralia</taxon>
        <taxon>Lophotrochozoa</taxon>
        <taxon>Mollusca</taxon>
        <taxon>Bivalvia</taxon>
        <taxon>Autobranchia</taxon>
        <taxon>Heteroconchia</taxon>
        <taxon>Palaeoheterodonta</taxon>
        <taxon>Unionida</taxon>
        <taxon>Unionoidea</taxon>
        <taxon>Unionidae</taxon>
        <taxon>Unioninae</taxon>
        <taxon>Sinanodonta</taxon>
    </lineage>
</organism>
<dbReference type="EMBL" id="JBJQND010000009">
    <property type="protein sequence ID" value="KAL3865884.1"/>
    <property type="molecule type" value="Genomic_DNA"/>
</dbReference>
<evidence type="ECO:0000313" key="2">
    <source>
        <dbReference type="Proteomes" id="UP001634394"/>
    </source>
</evidence>
<dbReference type="Proteomes" id="UP001634394">
    <property type="component" value="Unassembled WGS sequence"/>
</dbReference>
<gene>
    <name evidence="1" type="ORF">ACJMK2_043232</name>
</gene>
<protein>
    <submittedName>
        <fullName evidence="1">Uncharacterized protein</fullName>
    </submittedName>
</protein>
<comment type="caution">
    <text evidence="1">The sequence shown here is derived from an EMBL/GenBank/DDBJ whole genome shotgun (WGS) entry which is preliminary data.</text>
</comment>
<name>A0ABD3VW98_SINWO</name>
<sequence length="63" mass="7042">MNDLTPAASECYTTSCKMVDTISRCPNIACPAVYIPPECRLHTFLIYNGYVCRACDQDVCRFG</sequence>
<evidence type="ECO:0000313" key="1">
    <source>
        <dbReference type="EMBL" id="KAL3865884.1"/>
    </source>
</evidence>
<proteinExistence type="predicted"/>
<keyword evidence="2" id="KW-1185">Reference proteome</keyword>